<feature type="domain" description="TonB-dependent receptor plug" evidence="15">
    <location>
        <begin position="68"/>
        <end position="182"/>
    </location>
</feature>
<proteinExistence type="inferred from homology"/>
<evidence type="ECO:0000256" key="11">
    <source>
        <dbReference type="PROSITE-ProRule" id="PRU01360"/>
    </source>
</evidence>
<evidence type="ECO:0000259" key="15">
    <source>
        <dbReference type="Pfam" id="PF07715"/>
    </source>
</evidence>
<keyword evidence="5 11" id="KW-0812">Transmembrane</keyword>
<evidence type="ECO:0000256" key="3">
    <source>
        <dbReference type="ARBA" id="ARBA00022452"/>
    </source>
</evidence>
<protein>
    <submittedName>
        <fullName evidence="16">TonB-dependent receptor</fullName>
    </submittedName>
</protein>
<evidence type="ECO:0000256" key="6">
    <source>
        <dbReference type="ARBA" id="ARBA00023004"/>
    </source>
</evidence>
<keyword evidence="16" id="KW-0675">Receptor</keyword>
<organism evidence="16 17">
    <name type="scientific">Sphingobium nicotianae</name>
    <dbReference type="NCBI Taxonomy" id="2782607"/>
    <lineage>
        <taxon>Bacteria</taxon>
        <taxon>Pseudomonadati</taxon>
        <taxon>Pseudomonadota</taxon>
        <taxon>Alphaproteobacteria</taxon>
        <taxon>Sphingomonadales</taxon>
        <taxon>Sphingomonadaceae</taxon>
        <taxon>Sphingobium</taxon>
    </lineage>
</organism>
<keyword evidence="3 11" id="KW-1134">Transmembrane beta strand</keyword>
<dbReference type="InterPro" id="IPR012910">
    <property type="entry name" value="Plug_dom"/>
</dbReference>
<feature type="chain" id="PRO_5040921620" evidence="13">
    <location>
        <begin position="33"/>
        <end position="834"/>
    </location>
</feature>
<name>A0A9X1D9X1_9SPHN</name>
<dbReference type="Proteomes" id="UP001138757">
    <property type="component" value="Unassembled WGS sequence"/>
</dbReference>
<comment type="subcellular location">
    <subcellularLocation>
        <location evidence="1 11">Cell outer membrane</location>
        <topology evidence="1 11">Multi-pass membrane protein</topology>
    </subcellularLocation>
</comment>
<dbReference type="GO" id="GO:0006826">
    <property type="term" value="P:iron ion transport"/>
    <property type="evidence" value="ECO:0007669"/>
    <property type="project" value="UniProtKB-KW"/>
</dbReference>
<keyword evidence="17" id="KW-1185">Reference proteome</keyword>
<evidence type="ECO:0000256" key="2">
    <source>
        <dbReference type="ARBA" id="ARBA00022448"/>
    </source>
</evidence>
<reference evidence="16" key="1">
    <citation type="submission" date="2021-05" db="EMBL/GenBank/DDBJ databases">
        <title>Genome of Sphingobium sp. strain.</title>
        <authorList>
            <person name="Fan R."/>
        </authorList>
    </citation>
    <scope>NUCLEOTIDE SEQUENCE</scope>
    <source>
        <strain evidence="16">H33</strain>
    </source>
</reference>
<keyword evidence="2 11" id="KW-0813">Transport</keyword>
<evidence type="ECO:0000256" key="1">
    <source>
        <dbReference type="ARBA" id="ARBA00004571"/>
    </source>
</evidence>
<dbReference type="PROSITE" id="PS52016">
    <property type="entry name" value="TONB_DEPENDENT_REC_3"/>
    <property type="match status" value="1"/>
</dbReference>
<dbReference type="Pfam" id="PF07715">
    <property type="entry name" value="Plug"/>
    <property type="match status" value="1"/>
</dbReference>
<comment type="caution">
    <text evidence="16">The sequence shown here is derived from an EMBL/GenBank/DDBJ whole genome shotgun (WGS) entry which is preliminary data.</text>
</comment>
<evidence type="ECO:0000313" key="17">
    <source>
        <dbReference type="Proteomes" id="UP001138757"/>
    </source>
</evidence>
<keyword evidence="4" id="KW-0410">Iron transport</keyword>
<comment type="similarity">
    <text evidence="11 12">Belongs to the TonB-dependent receptor family.</text>
</comment>
<evidence type="ECO:0000256" key="4">
    <source>
        <dbReference type="ARBA" id="ARBA00022496"/>
    </source>
</evidence>
<keyword evidence="8 12" id="KW-0798">TonB box</keyword>
<keyword evidence="10 11" id="KW-0998">Cell outer membrane</keyword>
<evidence type="ECO:0000256" key="5">
    <source>
        <dbReference type="ARBA" id="ARBA00022692"/>
    </source>
</evidence>
<dbReference type="GO" id="GO:0009279">
    <property type="term" value="C:cell outer membrane"/>
    <property type="evidence" value="ECO:0007669"/>
    <property type="project" value="UniProtKB-SubCell"/>
</dbReference>
<evidence type="ECO:0000256" key="12">
    <source>
        <dbReference type="RuleBase" id="RU003357"/>
    </source>
</evidence>
<dbReference type="Pfam" id="PF00593">
    <property type="entry name" value="TonB_dep_Rec_b-barrel"/>
    <property type="match status" value="1"/>
</dbReference>
<dbReference type="PANTHER" id="PTHR32552">
    <property type="entry name" value="FERRICHROME IRON RECEPTOR-RELATED"/>
    <property type="match status" value="1"/>
</dbReference>
<gene>
    <name evidence="16" type="ORF">KK488_03665</name>
</gene>
<keyword evidence="6" id="KW-0408">Iron</keyword>
<sequence>MIEVGRGSAARRMSVRLLSTTLLSLWSLPVLAQMGAPAADAPEEQASSEGAPGGDIVVTAQRRAQSVLSVPYNISAVDGDTLRRSGSLSLNDLARAVPGVVTVDGGLGSRGNKNNMTLRGLRTDAVEPGGGQGGAGLATSQVATYFGETQFTFPLMLADIERVEVLRGPQGTLYGASSQAGTIRFVPNRPKFDAFSGYVNVGGSLTEHSSDPSFNLEGALNLPMAPNLALRVVGGYVRAGGFIDAVNHIEVAGDPFTTAPTRRIPSDPRSGVILKPVERDTNRADQWMARGELRYQPVDALDIQLNYLHQETTARDQQVSQPDYPGGTFAVGIGAAGYNPAAFPNGSYTARPGGPYESTSFYNRPFENNVDLVSLDVTVDVGLASITSATSYVDTRTATGADTLGPFITPQFNYTNYYGYFPRMMPYAKSSTHYRIFTQEVRLVSSWDKPINYTIGGYYQREKFDWAFRMNIPGYNQYLIDIGSPPVGTDQNDNIDRATVFVDRAVFGELTYNLTKAWQVTGGIRFFWQDFDTTQTTAFPQSNFLRTDVGNSVKNDRVVKINTSYDVTPTVKLYATYSEGFRRGGATGIPLSGVYASLPKYATFQPDVATNYEVGVKGTLFNRALRFSADLFLIDLENFQFQTSTPTGNFTVVNGSRARSKGLEFESSLRLSRSLDVAFAYNFTDAKVAETFTISDLAPGALFSTQPLVTSTFLAGKALPGVPRHTFSAALDYTIPLDNGANVAVHADGLYRSSAPAGLNSTRIEWTRQQDAFLGNVRLTYDSARSWAIDLFVNNITNTLGSTGGYIVRKSQQPLVGTIPMRPRSFGFLARYKF</sequence>
<dbReference type="EMBL" id="JAHGAW010000002">
    <property type="protein sequence ID" value="MBT2186035.1"/>
    <property type="molecule type" value="Genomic_DNA"/>
</dbReference>
<dbReference type="PANTHER" id="PTHR32552:SF81">
    <property type="entry name" value="TONB-DEPENDENT OUTER MEMBRANE RECEPTOR"/>
    <property type="match status" value="1"/>
</dbReference>
<evidence type="ECO:0000256" key="9">
    <source>
        <dbReference type="ARBA" id="ARBA00023136"/>
    </source>
</evidence>
<dbReference type="AlphaFoldDB" id="A0A9X1D9X1"/>
<keyword evidence="13" id="KW-0732">Signal</keyword>
<evidence type="ECO:0000313" key="16">
    <source>
        <dbReference type="EMBL" id="MBT2186035.1"/>
    </source>
</evidence>
<dbReference type="InterPro" id="IPR036942">
    <property type="entry name" value="Beta-barrel_TonB_sf"/>
</dbReference>
<evidence type="ECO:0000256" key="7">
    <source>
        <dbReference type="ARBA" id="ARBA00023065"/>
    </source>
</evidence>
<dbReference type="Gene3D" id="2.40.170.20">
    <property type="entry name" value="TonB-dependent receptor, beta-barrel domain"/>
    <property type="match status" value="2"/>
</dbReference>
<dbReference type="SUPFAM" id="SSF56935">
    <property type="entry name" value="Porins"/>
    <property type="match status" value="1"/>
</dbReference>
<evidence type="ECO:0000259" key="14">
    <source>
        <dbReference type="Pfam" id="PF00593"/>
    </source>
</evidence>
<dbReference type="InterPro" id="IPR039426">
    <property type="entry name" value="TonB-dep_rcpt-like"/>
</dbReference>
<feature type="domain" description="TonB-dependent receptor-like beta-barrel" evidence="14">
    <location>
        <begin position="323"/>
        <end position="796"/>
    </location>
</feature>
<evidence type="ECO:0000256" key="10">
    <source>
        <dbReference type="ARBA" id="ARBA00023237"/>
    </source>
</evidence>
<keyword evidence="7" id="KW-0406">Ion transport</keyword>
<dbReference type="InterPro" id="IPR000531">
    <property type="entry name" value="Beta-barrel_TonB"/>
</dbReference>
<evidence type="ECO:0000256" key="8">
    <source>
        <dbReference type="ARBA" id="ARBA00023077"/>
    </source>
</evidence>
<dbReference type="RefSeq" id="WP_214621780.1">
    <property type="nucleotide sequence ID" value="NZ_JAHGAW010000002.1"/>
</dbReference>
<accession>A0A9X1D9X1</accession>
<keyword evidence="9 11" id="KW-0472">Membrane</keyword>
<evidence type="ECO:0000256" key="13">
    <source>
        <dbReference type="SAM" id="SignalP"/>
    </source>
</evidence>
<feature type="signal peptide" evidence="13">
    <location>
        <begin position="1"/>
        <end position="32"/>
    </location>
</feature>